<evidence type="ECO:0000259" key="5">
    <source>
        <dbReference type="PROSITE" id="PS51462"/>
    </source>
</evidence>
<evidence type="ECO:0000313" key="7">
    <source>
        <dbReference type="Proteomes" id="UP000027178"/>
    </source>
</evidence>
<dbReference type="Gene3D" id="3.90.79.10">
    <property type="entry name" value="Nucleoside Triphosphate Pyrophosphohydrolase"/>
    <property type="match status" value="1"/>
</dbReference>
<dbReference type="PRINTS" id="PR00502">
    <property type="entry name" value="NUDIXFAMILY"/>
</dbReference>
<feature type="transmembrane region" description="Helical" evidence="4">
    <location>
        <begin position="45"/>
        <end position="68"/>
    </location>
</feature>
<dbReference type="Proteomes" id="UP000027178">
    <property type="component" value="Unassembled WGS sequence"/>
</dbReference>
<keyword evidence="4" id="KW-1133">Transmembrane helix</keyword>
<dbReference type="InterPro" id="IPR000086">
    <property type="entry name" value="NUDIX_hydrolase_dom"/>
</dbReference>
<feature type="transmembrane region" description="Helical" evidence="4">
    <location>
        <begin position="75"/>
        <end position="93"/>
    </location>
</feature>
<organism evidence="6 7">
    <name type="scientific">Kitasatospora cheerisanensis KCTC 2395</name>
    <dbReference type="NCBI Taxonomy" id="1348663"/>
    <lineage>
        <taxon>Bacteria</taxon>
        <taxon>Bacillati</taxon>
        <taxon>Actinomycetota</taxon>
        <taxon>Actinomycetes</taxon>
        <taxon>Kitasatosporales</taxon>
        <taxon>Streptomycetaceae</taxon>
        <taxon>Kitasatospora</taxon>
    </lineage>
</organism>
<dbReference type="PANTHER" id="PTHR43736">
    <property type="entry name" value="ADP-RIBOSE PYROPHOSPHATASE"/>
    <property type="match status" value="1"/>
</dbReference>
<feature type="domain" description="Nudix hydrolase" evidence="5">
    <location>
        <begin position="209"/>
        <end position="339"/>
    </location>
</feature>
<evidence type="ECO:0000256" key="3">
    <source>
        <dbReference type="SAM" id="MobiDB-lite"/>
    </source>
</evidence>
<keyword evidence="4" id="KW-0472">Membrane</keyword>
<dbReference type="Pfam" id="PF13671">
    <property type="entry name" value="AAA_33"/>
    <property type="match status" value="1"/>
</dbReference>
<evidence type="ECO:0000313" key="6">
    <source>
        <dbReference type="EMBL" id="KDN80495.1"/>
    </source>
</evidence>
<dbReference type="AlphaFoldDB" id="A0A066YRD6"/>
<proteinExistence type="inferred from homology"/>
<dbReference type="EMBL" id="JNBY01000174">
    <property type="protein sequence ID" value="KDN80495.1"/>
    <property type="molecule type" value="Genomic_DNA"/>
</dbReference>
<dbReference type="eggNOG" id="COG4639">
    <property type="taxonomic scope" value="Bacteria"/>
</dbReference>
<name>A0A066YRD6_9ACTN</name>
<dbReference type="eggNOG" id="COG1051">
    <property type="taxonomic scope" value="Bacteria"/>
</dbReference>
<dbReference type="GO" id="GO:0016787">
    <property type="term" value="F:hydrolase activity"/>
    <property type="evidence" value="ECO:0007669"/>
    <property type="project" value="UniProtKB-KW"/>
</dbReference>
<comment type="similarity">
    <text evidence="1">Belongs to the Nudix hydrolase family.</text>
</comment>
<evidence type="ECO:0000256" key="1">
    <source>
        <dbReference type="ARBA" id="ARBA00005582"/>
    </source>
</evidence>
<feature type="region of interest" description="Disordered" evidence="3">
    <location>
        <begin position="322"/>
        <end position="367"/>
    </location>
</feature>
<sequence>MHHLVTLSGLAAVVLALWAVQLTVLALHVRHAIHHSIGQVTDSEFALLFASGIITLLSAIGGGSAISATLNTSQWGWAHGILAIGTTLAYMLLSYATDWDARSWWDKAQGTQGRPGPRSRRDHGLTTRPVPAHTARPPPSRAGGAHPGPDRPPRPPSRTAAAAALRQRAAARSGSWVKQAPRSPHPSVHSLEDTFMTDTADTELEKAEAIRYTADVVAVRLDGRVLLIERGWPPYQGLLALPGGHVDAGETGRDAAARELREETGILVAPADLVLIGVYDEPDRDPRGRYVGVAYLARVPDNVVAVAGDDAAAVQWVPLTPCPSSSPSTTPRSSPTPASSSGSSPGADPVHHCGPGRQPRARTAATSSGRTLVNLTFEPDTLIVLVGGSGAGKSTFAAARWPATSLLCLDTYRAMATDDAADQSASTVAAAVLDLLLDARLARGLPTVIDSTALEQPWRTHLLARARYWQRPTHAILFDLPLELRRRLNAVRERVVPDHVLLDQECLVPGVDQLLAEGFDRVDRVTTAHPHYRTAAVHGR</sequence>
<dbReference type="Gene3D" id="3.40.50.300">
    <property type="entry name" value="P-loop containing nucleotide triphosphate hydrolases"/>
    <property type="match status" value="1"/>
</dbReference>
<keyword evidence="4" id="KW-0812">Transmembrane</keyword>
<keyword evidence="2" id="KW-0378">Hydrolase</keyword>
<evidence type="ECO:0000256" key="2">
    <source>
        <dbReference type="ARBA" id="ARBA00022801"/>
    </source>
</evidence>
<dbReference type="PATRIC" id="fig|1348663.4.peg.7452"/>
<dbReference type="PROSITE" id="PS00893">
    <property type="entry name" value="NUDIX_BOX"/>
    <property type="match status" value="1"/>
</dbReference>
<dbReference type="HOGENOM" id="CLU_504119_0_0_11"/>
<comment type="caution">
    <text evidence="6">The sequence shown here is derived from an EMBL/GenBank/DDBJ whole genome shotgun (WGS) entry which is preliminary data.</text>
</comment>
<evidence type="ECO:0000256" key="4">
    <source>
        <dbReference type="SAM" id="Phobius"/>
    </source>
</evidence>
<dbReference type="SUPFAM" id="SSF52540">
    <property type="entry name" value="P-loop containing nucleoside triphosphate hydrolases"/>
    <property type="match status" value="1"/>
</dbReference>
<accession>A0A066YRD6</accession>
<keyword evidence="7" id="KW-1185">Reference proteome</keyword>
<dbReference type="PROSITE" id="PS51462">
    <property type="entry name" value="NUDIX"/>
    <property type="match status" value="1"/>
</dbReference>
<feature type="compositionally biased region" description="Low complexity" evidence="3">
    <location>
        <begin position="157"/>
        <end position="172"/>
    </location>
</feature>
<feature type="compositionally biased region" description="Low complexity" evidence="3">
    <location>
        <begin position="322"/>
        <end position="345"/>
    </location>
</feature>
<dbReference type="SUPFAM" id="SSF55811">
    <property type="entry name" value="Nudix"/>
    <property type="match status" value="1"/>
</dbReference>
<dbReference type="CDD" id="cd18873">
    <property type="entry name" value="NUDIX_NadM_like"/>
    <property type="match status" value="1"/>
</dbReference>
<dbReference type="InterPro" id="IPR020476">
    <property type="entry name" value="Nudix_hydrolase"/>
</dbReference>
<protein>
    <recommendedName>
        <fullName evidence="5">Nudix hydrolase domain-containing protein</fullName>
    </recommendedName>
</protein>
<gene>
    <name evidence="6" type="ORF">KCH_77290</name>
</gene>
<dbReference type="PANTHER" id="PTHR43736:SF1">
    <property type="entry name" value="DIHYDRONEOPTERIN TRIPHOSPHATE DIPHOSPHATASE"/>
    <property type="match status" value="1"/>
</dbReference>
<dbReference type="RefSeq" id="WP_341865503.1">
    <property type="nucleotide sequence ID" value="NZ_KK853998.1"/>
</dbReference>
<dbReference type="Pfam" id="PF00293">
    <property type="entry name" value="NUDIX"/>
    <property type="match status" value="1"/>
</dbReference>
<feature type="region of interest" description="Disordered" evidence="3">
    <location>
        <begin position="107"/>
        <end position="194"/>
    </location>
</feature>
<reference evidence="6 7" key="1">
    <citation type="submission" date="2014-05" db="EMBL/GenBank/DDBJ databases">
        <title>Draft Genome Sequence of Kitasatospora cheerisanensis KCTC 2395.</title>
        <authorList>
            <person name="Nam D.H."/>
        </authorList>
    </citation>
    <scope>NUCLEOTIDE SEQUENCE [LARGE SCALE GENOMIC DNA]</scope>
    <source>
        <strain evidence="6 7">KCTC 2395</strain>
    </source>
</reference>
<dbReference type="InterPro" id="IPR027417">
    <property type="entry name" value="P-loop_NTPase"/>
</dbReference>
<dbReference type="InterPro" id="IPR015797">
    <property type="entry name" value="NUDIX_hydrolase-like_dom_sf"/>
</dbReference>
<dbReference type="InterPro" id="IPR020084">
    <property type="entry name" value="NUDIX_hydrolase_CS"/>
</dbReference>